<name>A0A7G9STZ1_9GAMM</name>
<dbReference type="EMBL" id="CP060719">
    <property type="protein sequence ID" value="QNN71316.1"/>
    <property type="molecule type" value="Genomic_DNA"/>
</dbReference>
<evidence type="ECO:0000259" key="4">
    <source>
        <dbReference type="Pfam" id="PF13193"/>
    </source>
</evidence>
<organism evidence="5 6">
    <name type="scientific">Thermomonas carbonis</name>
    <dbReference type="NCBI Taxonomy" id="1463158"/>
    <lineage>
        <taxon>Bacteria</taxon>
        <taxon>Pseudomonadati</taxon>
        <taxon>Pseudomonadota</taxon>
        <taxon>Gammaproteobacteria</taxon>
        <taxon>Lysobacterales</taxon>
        <taxon>Lysobacteraceae</taxon>
        <taxon>Thermomonas</taxon>
    </lineage>
</organism>
<dbReference type="InterPro" id="IPR000873">
    <property type="entry name" value="AMP-dep_synth/lig_dom"/>
</dbReference>
<comment type="similarity">
    <text evidence="1">Belongs to the ATP-dependent AMP-binding enzyme family.</text>
</comment>
<evidence type="ECO:0000256" key="1">
    <source>
        <dbReference type="ARBA" id="ARBA00006432"/>
    </source>
</evidence>
<dbReference type="InterPro" id="IPR045851">
    <property type="entry name" value="AMP-bd_C_sf"/>
</dbReference>
<dbReference type="Proteomes" id="UP000515804">
    <property type="component" value="Chromosome"/>
</dbReference>
<dbReference type="SUPFAM" id="SSF56801">
    <property type="entry name" value="Acetyl-CoA synthetase-like"/>
    <property type="match status" value="1"/>
</dbReference>
<dbReference type="Gene3D" id="3.30.300.30">
    <property type="match status" value="1"/>
</dbReference>
<feature type="domain" description="AMP-binding enzyme C-terminal" evidence="4">
    <location>
        <begin position="438"/>
        <end position="513"/>
    </location>
</feature>
<evidence type="ECO:0000313" key="6">
    <source>
        <dbReference type="Proteomes" id="UP000515804"/>
    </source>
</evidence>
<dbReference type="FunFam" id="3.30.300.30:FF:000008">
    <property type="entry name" value="2,3-dihydroxybenzoate-AMP ligase"/>
    <property type="match status" value="1"/>
</dbReference>
<dbReference type="InterPro" id="IPR042099">
    <property type="entry name" value="ANL_N_sf"/>
</dbReference>
<accession>A0A7G9STZ1</accession>
<dbReference type="PANTHER" id="PTHR43767:SF11">
    <property type="entry name" value="MEDIUM-CHAIN-FATTY-ACID--COA LIGASE"/>
    <property type="match status" value="1"/>
</dbReference>
<dbReference type="InterPro" id="IPR050237">
    <property type="entry name" value="ATP-dep_AMP-bd_enzyme"/>
</dbReference>
<evidence type="ECO:0000313" key="5">
    <source>
        <dbReference type="EMBL" id="QNN71316.1"/>
    </source>
</evidence>
<dbReference type="Pfam" id="PF00501">
    <property type="entry name" value="AMP-binding"/>
    <property type="match status" value="1"/>
</dbReference>
<dbReference type="AlphaFoldDB" id="A0A7G9STZ1"/>
<keyword evidence="6" id="KW-1185">Reference proteome</keyword>
<proteinExistence type="inferred from homology"/>
<feature type="domain" description="AMP-dependent synthetase/ligase" evidence="3">
    <location>
        <begin position="14"/>
        <end position="390"/>
    </location>
</feature>
<dbReference type="InterPro" id="IPR020845">
    <property type="entry name" value="AMP-binding_CS"/>
</dbReference>
<dbReference type="Pfam" id="PF13193">
    <property type="entry name" value="AMP-binding_C"/>
    <property type="match status" value="1"/>
</dbReference>
<dbReference type="InterPro" id="IPR025110">
    <property type="entry name" value="AMP-bd_C"/>
</dbReference>
<reference evidence="5 6" key="1">
    <citation type="submission" date="2020-08" db="EMBL/GenBank/DDBJ databases">
        <title>Genome sequence of Thermomonas carbonis KCTC 42013T.</title>
        <authorList>
            <person name="Hyun D.-W."/>
            <person name="Bae J.-W."/>
        </authorList>
    </citation>
    <scope>NUCLEOTIDE SEQUENCE [LARGE SCALE GENOMIC DNA]</scope>
    <source>
        <strain evidence="5 6">KCTC 42013</strain>
    </source>
</reference>
<protein>
    <submittedName>
        <fullName evidence="5">AMP-binding protein</fullName>
    </submittedName>
</protein>
<gene>
    <name evidence="5" type="ORF">H9L16_07120</name>
</gene>
<dbReference type="PANTHER" id="PTHR43767">
    <property type="entry name" value="LONG-CHAIN-FATTY-ACID--COA LIGASE"/>
    <property type="match status" value="1"/>
</dbReference>
<evidence type="ECO:0000256" key="2">
    <source>
        <dbReference type="ARBA" id="ARBA00022598"/>
    </source>
</evidence>
<dbReference type="KEGG" id="tcn:H9L16_07120"/>
<evidence type="ECO:0000259" key="3">
    <source>
        <dbReference type="Pfam" id="PF00501"/>
    </source>
</evidence>
<sequence length="534" mass="57594">MQRHALTVDKFIDHAARWAPRREIVWAEPGTAVDRIGYAALRERSNRLSGALLALGLATGDRVGTLAWNTRHHLETYYATMGAGLVCHTLNPRFTVQHLATIIDEADDRVLAVAASLWPLLCELLPLCPRVEHVVILDEPLPGDAALPGSTARLWSHESLLETLGTPVTWGDFDENASAGLCYTSGTTGAPKGVLYTHRSNYLHTLRTLQAEAMALTRDDSVLVGVPMFHANGWGLPFAAPAVGAKLVLPGRHADGAHLATLMREESVTLAVGVYTLWLGVVDHVEATGDALPDLKRVLIGGSRCPEALIRRIEERLGVQVQSSWGMTELSPLGTIAPPGARWSEAQGSGRAPMGLDMRVIDADGLPLPEQHGNEGQLQVRGASVVDRYYLAGDDAVDADGWFDTGDLASIDEAGHLSIRGRAKDLIKSGGEWINPAEMEDIVGRHPAVRQVAVVARPDPKWGERPVLFVELHDGEVLDADTMLACLHGKVAKWWLPDAVFALAAMPLAATGKIDKQRLREDAMSADTADVASD</sequence>
<dbReference type="RefSeq" id="WP_187553829.1">
    <property type="nucleotide sequence ID" value="NZ_BMZL01000002.1"/>
</dbReference>
<dbReference type="Gene3D" id="3.40.50.12780">
    <property type="entry name" value="N-terminal domain of ligase-like"/>
    <property type="match status" value="1"/>
</dbReference>
<keyword evidence="2" id="KW-0436">Ligase</keyword>
<dbReference type="GO" id="GO:0016877">
    <property type="term" value="F:ligase activity, forming carbon-sulfur bonds"/>
    <property type="evidence" value="ECO:0007669"/>
    <property type="project" value="UniProtKB-ARBA"/>
</dbReference>
<dbReference type="PROSITE" id="PS00455">
    <property type="entry name" value="AMP_BINDING"/>
    <property type="match status" value="1"/>
</dbReference>